<protein>
    <submittedName>
        <fullName evidence="2">YgjV family protein</fullName>
    </submittedName>
</protein>
<dbReference type="PIRSF" id="PIRSF011443">
    <property type="entry name" value="YgjV"/>
    <property type="match status" value="1"/>
</dbReference>
<dbReference type="RefSeq" id="WP_107251987.1">
    <property type="nucleotide sequence ID" value="NZ_PYOC01000001.1"/>
</dbReference>
<evidence type="ECO:0000313" key="3">
    <source>
        <dbReference type="Proteomes" id="UP000241803"/>
    </source>
</evidence>
<feature type="transmembrane region" description="Helical" evidence="1">
    <location>
        <begin position="46"/>
        <end position="65"/>
    </location>
</feature>
<organism evidence="2 3">
    <name type="scientific">Photobacterium indicum</name>
    <dbReference type="NCBI Taxonomy" id="81447"/>
    <lineage>
        <taxon>Bacteria</taxon>
        <taxon>Pseudomonadati</taxon>
        <taxon>Pseudomonadota</taxon>
        <taxon>Gammaproteobacteria</taxon>
        <taxon>Vibrionales</taxon>
        <taxon>Vibrionaceae</taxon>
        <taxon>Photobacterium</taxon>
    </lineage>
</organism>
<comment type="caution">
    <text evidence="2">The sequence shown here is derived from an EMBL/GenBank/DDBJ whole genome shotgun (WGS) entry which is preliminary data.</text>
</comment>
<accession>A0A2T3LDB7</accession>
<dbReference type="InterPro" id="IPR019629">
    <property type="entry name" value="Uncharacterised_HI1736/YgjV"/>
</dbReference>
<feature type="transmembrane region" description="Helical" evidence="1">
    <location>
        <begin position="7"/>
        <end position="26"/>
    </location>
</feature>
<feature type="transmembrane region" description="Helical" evidence="1">
    <location>
        <begin position="77"/>
        <end position="93"/>
    </location>
</feature>
<proteinExistence type="predicted"/>
<keyword evidence="3" id="KW-1185">Reference proteome</keyword>
<evidence type="ECO:0000256" key="1">
    <source>
        <dbReference type="SAM" id="Phobius"/>
    </source>
</evidence>
<keyword evidence="1" id="KW-1133">Transmembrane helix</keyword>
<gene>
    <name evidence="2" type="ORF">C9J47_01915</name>
</gene>
<keyword evidence="1" id="KW-0472">Membrane</keyword>
<dbReference type="Proteomes" id="UP000241803">
    <property type="component" value="Unassembled WGS sequence"/>
</dbReference>
<reference evidence="2 3" key="1">
    <citation type="submission" date="2018-03" db="EMBL/GenBank/DDBJ databases">
        <title>Whole genome sequencing of Histamine producing bacteria.</title>
        <authorList>
            <person name="Butler K."/>
        </authorList>
    </citation>
    <scope>NUCLEOTIDE SEQUENCE [LARGE SCALE GENOMIC DNA]</scope>
    <source>
        <strain evidence="2 3">ATCC 19614</strain>
    </source>
</reference>
<evidence type="ECO:0000313" key="2">
    <source>
        <dbReference type="EMBL" id="PSV49346.1"/>
    </source>
</evidence>
<keyword evidence="1" id="KW-0812">Transmembrane</keyword>
<name>A0A2T3LDB7_9GAMM</name>
<dbReference type="InterPro" id="IPR026267">
    <property type="entry name" value="YgjV"/>
</dbReference>
<dbReference type="Pfam" id="PF10688">
    <property type="entry name" value="Imp-YgjV"/>
    <property type="match status" value="1"/>
</dbReference>
<sequence>MSEQHIYLIAQLFGFFSFAIGLFAFYQKQDTKLKLWMAGLCLVNTLHFLLLNSFSSAFCAMVSIIRNLITIKVRSRRVMMVFMLFSITGFFSIQRSSEALGVMGMCVGTYSLFMLDGIKLRLGLLTGSLLWLGNNIALGSIGGSLLEACSASMNAVTLYRLYSDKKALVVDTDLVK</sequence>
<dbReference type="EMBL" id="PYOC01000001">
    <property type="protein sequence ID" value="PSV49346.1"/>
    <property type="molecule type" value="Genomic_DNA"/>
</dbReference>
<dbReference type="AlphaFoldDB" id="A0A2T3LDB7"/>